<reference evidence="12" key="3">
    <citation type="submission" date="2018-04" db="EMBL/GenBank/DDBJ databases">
        <authorList>
            <person name="Sheh A."/>
            <person name="Shen Z."/>
            <person name="Mannion A.J."/>
            <person name="Fox J.G."/>
        </authorList>
    </citation>
    <scope>NUCLEOTIDE SEQUENCE</scope>
    <source>
        <strain evidence="12">MIT 97-6194</strain>
    </source>
</reference>
<dbReference type="PANTHER" id="PTHR42933:SF1">
    <property type="entry name" value="SITE-SPECIFIC DNA-METHYLTRANSFERASE (ADENINE-SPECIFIC)"/>
    <property type="match status" value="1"/>
</dbReference>
<evidence type="ECO:0000256" key="3">
    <source>
        <dbReference type="ARBA" id="ARBA00022603"/>
    </source>
</evidence>
<sequence>MKKLLDCFDYLKRYHSDILDVLSIMLELFVFKRENPEGIADLIIKAHRRKPIKEDFESSLKSLIGDELYVPINNNANVLKVLKVLSTSSIEIKDIEQFLHIISQKRTTNKLYYYSTPKEVNDLLVLLLELHDNDEVYNPCYGIGSIFLSIGSINPYVKLYGEDLDERLLNIAKLIARFSRIKEYHLCVNDILKQPVFKIDDKLQEFDKVICNPPLYAHMGVEQLKEDERFSKIGILAKNYPELVFLTHALAHLKNRGVFIVRNQTLQKSFLEEKLREKLVKERMIQAVIELPKNIFPNQANDFSILVLSHNNTDILHINANHPHFYIKDGKYNQLVNIQEIVEIFKLKKQGDFSKITNLEEVKIHDLRASYYMSNAKESSDNLRLGDMNVEIFRGQRVYGSNKDSMIEYYDVGIADFAPCGFSTHFENKKTQGDLHKIHKYRLRPYDILLSLRGIIPKMTILNENVDSFIAVANAGILILRLRDKSEAVGLYCYFFSTAGFEILSDLYEKSGDGMIYTNELLEIRIPPNFLKGSRAKMEKIEELKADFEILEARLERLKQS</sequence>
<keyword evidence="13" id="KW-1185">Reference proteome</keyword>
<dbReference type="EMBL" id="QBIU01000001">
    <property type="protein sequence ID" value="MWV69405.1"/>
    <property type="molecule type" value="Genomic_DNA"/>
</dbReference>
<evidence type="ECO:0000259" key="10">
    <source>
        <dbReference type="Pfam" id="PF02384"/>
    </source>
</evidence>
<gene>
    <name evidence="11" type="ORF">DCO61_05130</name>
    <name evidence="12" type="ORF">LS64_003865</name>
</gene>
<dbReference type="GO" id="GO:0004519">
    <property type="term" value="F:endonuclease activity"/>
    <property type="evidence" value="ECO:0007669"/>
    <property type="project" value="UniProtKB-KW"/>
</dbReference>
<comment type="similarity">
    <text evidence="1">Belongs to the N(4)/N(6)-methyltransferase family.</text>
</comment>
<dbReference type="RefSeq" id="WP_034572785.1">
    <property type="nucleotide sequence ID" value="NZ_JRMP02000004.1"/>
</dbReference>
<dbReference type="GO" id="GO:0009007">
    <property type="term" value="F:site-specific DNA-methyltransferase (adenine-specific) activity"/>
    <property type="evidence" value="ECO:0007669"/>
    <property type="project" value="UniProtKB-EC"/>
</dbReference>
<dbReference type="Gene3D" id="3.40.50.150">
    <property type="entry name" value="Vaccinia Virus protein VP39"/>
    <property type="match status" value="1"/>
</dbReference>
<dbReference type="InterPro" id="IPR003356">
    <property type="entry name" value="DNA_methylase_A-5"/>
</dbReference>
<reference evidence="12 13" key="2">
    <citation type="journal article" date="2016" name="Infect. Immun.">
        <title>Helicobacter saguini, a Novel Helicobacter Isolated from Cotton-Top Tamarins with Ulcerative Colitis, Has Proinflammatory Properties and Induces Typhlocolitis and Dysplasia in Gnotobiotic IL-10-/- Mice.</title>
        <authorList>
            <person name="Shen Z."/>
            <person name="Mannion A."/>
            <person name="Whary M.T."/>
            <person name="Muthupalani S."/>
            <person name="Sheh A."/>
            <person name="Feng Y."/>
            <person name="Gong G."/>
            <person name="Vandamme P."/>
            <person name="Holcombe H.R."/>
            <person name="Paster B.J."/>
            <person name="Fox J.G."/>
        </authorList>
    </citation>
    <scope>NUCLEOTIDE SEQUENCE [LARGE SCALE GENOMIC DNA]</scope>
    <source>
        <strain evidence="12 13">MIT 97-6194</strain>
    </source>
</reference>
<evidence type="ECO:0000256" key="8">
    <source>
        <dbReference type="ARBA" id="ARBA00047942"/>
    </source>
</evidence>
<keyword evidence="6" id="KW-0680">Restriction system</keyword>
<dbReference type="SUPFAM" id="SSF53335">
    <property type="entry name" value="S-adenosyl-L-methionine-dependent methyltransferases"/>
    <property type="match status" value="1"/>
</dbReference>
<dbReference type="InterPro" id="IPR051537">
    <property type="entry name" value="DNA_Adenine_Mtase"/>
</dbReference>
<evidence type="ECO:0000256" key="5">
    <source>
        <dbReference type="ARBA" id="ARBA00022691"/>
    </source>
</evidence>
<feature type="domain" description="DNA methylase adenine-specific" evidence="10">
    <location>
        <begin position="96"/>
        <end position="370"/>
    </location>
</feature>
<dbReference type="GO" id="GO:0009307">
    <property type="term" value="P:DNA restriction-modification system"/>
    <property type="evidence" value="ECO:0007669"/>
    <property type="project" value="UniProtKB-KW"/>
</dbReference>
<dbReference type="Proteomes" id="UP000477070">
    <property type="component" value="Unassembled WGS sequence"/>
</dbReference>
<dbReference type="GO" id="GO:0008170">
    <property type="term" value="F:N-methyltransferase activity"/>
    <property type="evidence" value="ECO:0007669"/>
    <property type="project" value="InterPro"/>
</dbReference>
<keyword evidence="7" id="KW-0238">DNA-binding</keyword>
<dbReference type="EC" id="2.1.1.72" evidence="2"/>
<evidence type="ECO:0000256" key="2">
    <source>
        <dbReference type="ARBA" id="ARBA00011900"/>
    </source>
</evidence>
<dbReference type="STRING" id="1548018.LS64_10050"/>
<accession>A0A347VT18</accession>
<dbReference type="Proteomes" id="UP000029714">
    <property type="component" value="Unassembled WGS sequence"/>
</dbReference>
<dbReference type="InterPro" id="IPR044946">
    <property type="entry name" value="Restrct_endonuc_typeI_TRD_sf"/>
</dbReference>
<evidence type="ECO:0000313" key="14">
    <source>
        <dbReference type="Proteomes" id="UP000477070"/>
    </source>
</evidence>
<reference evidence="12 13" key="1">
    <citation type="journal article" date="2014" name="Genome Announc.">
        <title>Draft genome sequences of eight enterohepatic helicobacter species isolated from both laboratory and wild rodents.</title>
        <authorList>
            <person name="Sheh A."/>
            <person name="Shen Z."/>
            <person name="Fox J.G."/>
        </authorList>
    </citation>
    <scope>NUCLEOTIDE SEQUENCE [LARGE SCALE GENOMIC DNA]</scope>
    <source>
        <strain evidence="12 13">MIT 97-6194</strain>
    </source>
</reference>
<keyword evidence="12" id="KW-0255">Endonuclease</keyword>
<reference evidence="11 14" key="4">
    <citation type="submission" date="2019-12" db="EMBL/GenBank/DDBJ databases">
        <title>Multi-Generational Helicobacter saguini Isolates.</title>
        <authorList>
            <person name="Mannion A."/>
            <person name="Shen Z."/>
            <person name="Fox J.G."/>
        </authorList>
    </citation>
    <scope>NUCLEOTIDE SEQUENCE [LARGE SCALE GENOMIC DNA]</scope>
    <source>
        <strain evidence="11">16-048</strain>
        <strain evidence="14">16-048 (F4)</strain>
    </source>
</reference>
<dbReference type="InterPro" id="IPR029063">
    <property type="entry name" value="SAM-dependent_MTases_sf"/>
</dbReference>
<proteinExistence type="inferred from homology"/>
<keyword evidence="12" id="KW-0378">Hydrolase</keyword>
<evidence type="ECO:0000256" key="1">
    <source>
        <dbReference type="ARBA" id="ARBA00006594"/>
    </source>
</evidence>
<evidence type="ECO:0000256" key="4">
    <source>
        <dbReference type="ARBA" id="ARBA00022679"/>
    </source>
</evidence>
<comment type="caution">
    <text evidence="12">The sequence shown here is derived from an EMBL/GenBank/DDBJ whole genome shotgun (WGS) entry which is preliminary data.</text>
</comment>
<evidence type="ECO:0000256" key="7">
    <source>
        <dbReference type="ARBA" id="ARBA00023125"/>
    </source>
</evidence>
<feature type="coiled-coil region" evidence="9">
    <location>
        <begin position="534"/>
        <end position="561"/>
    </location>
</feature>
<dbReference type="OrthoDB" id="5366216at2"/>
<dbReference type="AlphaFoldDB" id="A0A347VT18"/>
<comment type="catalytic activity">
    <reaction evidence="8">
        <text>a 2'-deoxyadenosine in DNA + S-adenosyl-L-methionine = an N(6)-methyl-2'-deoxyadenosine in DNA + S-adenosyl-L-homocysteine + H(+)</text>
        <dbReference type="Rhea" id="RHEA:15197"/>
        <dbReference type="Rhea" id="RHEA-COMP:12418"/>
        <dbReference type="Rhea" id="RHEA-COMP:12419"/>
        <dbReference type="ChEBI" id="CHEBI:15378"/>
        <dbReference type="ChEBI" id="CHEBI:57856"/>
        <dbReference type="ChEBI" id="CHEBI:59789"/>
        <dbReference type="ChEBI" id="CHEBI:90615"/>
        <dbReference type="ChEBI" id="CHEBI:90616"/>
        <dbReference type="EC" id="2.1.1.72"/>
    </reaction>
</comment>
<dbReference type="GO" id="GO:0003677">
    <property type="term" value="F:DNA binding"/>
    <property type="evidence" value="ECO:0007669"/>
    <property type="project" value="UniProtKB-KW"/>
</dbReference>
<evidence type="ECO:0000313" key="13">
    <source>
        <dbReference type="Proteomes" id="UP000029714"/>
    </source>
</evidence>
<evidence type="ECO:0000256" key="9">
    <source>
        <dbReference type="SAM" id="Coils"/>
    </source>
</evidence>
<protein>
    <recommendedName>
        <fullName evidence="2">site-specific DNA-methyltransferase (adenine-specific)</fullName>
        <ecNumber evidence="2">2.1.1.72</ecNumber>
    </recommendedName>
</protein>
<dbReference type="SUPFAM" id="SSF116734">
    <property type="entry name" value="DNA methylase specificity domain"/>
    <property type="match status" value="1"/>
</dbReference>
<keyword evidence="9" id="KW-0175">Coiled coil</keyword>
<dbReference type="Pfam" id="PF02384">
    <property type="entry name" value="N6_Mtase"/>
    <property type="match status" value="1"/>
</dbReference>
<dbReference type="EMBL" id="JRMP02000004">
    <property type="protein sequence ID" value="TLD95053.1"/>
    <property type="molecule type" value="Genomic_DNA"/>
</dbReference>
<evidence type="ECO:0000313" key="11">
    <source>
        <dbReference type="EMBL" id="MWV69405.1"/>
    </source>
</evidence>
<name>A0A347VT18_9HELI</name>
<dbReference type="PANTHER" id="PTHR42933">
    <property type="entry name" value="SLR6095 PROTEIN"/>
    <property type="match status" value="1"/>
</dbReference>
<dbReference type="Gene3D" id="3.90.220.20">
    <property type="entry name" value="DNA methylase specificity domains"/>
    <property type="match status" value="1"/>
</dbReference>
<organism evidence="12 13">
    <name type="scientific">Helicobacter saguini</name>
    <dbReference type="NCBI Taxonomy" id="1548018"/>
    <lineage>
        <taxon>Bacteria</taxon>
        <taxon>Pseudomonadati</taxon>
        <taxon>Campylobacterota</taxon>
        <taxon>Epsilonproteobacteria</taxon>
        <taxon>Campylobacterales</taxon>
        <taxon>Helicobacteraceae</taxon>
        <taxon>Helicobacter</taxon>
    </lineage>
</organism>
<keyword evidence="12" id="KW-0540">Nuclease</keyword>
<keyword evidence="4" id="KW-0808">Transferase</keyword>
<keyword evidence="5" id="KW-0949">S-adenosyl-L-methionine</keyword>
<evidence type="ECO:0000313" key="12">
    <source>
        <dbReference type="EMBL" id="TLD95053.1"/>
    </source>
</evidence>
<keyword evidence="3 11" id="KW-0489">Methyltransferase</keyword>
<dbReference type="GO" id="GO:0032259">
    <property type="term" value="P:methylation"/>
    <property type="evidence" value="ECO:0007669"/>
    <property type="project" value="UniProtKB-KW"/>
</dbReference>
<evidence type="ECO:0000256" key="6">
    <source>
        <dbReference type="ARBA" id="ARBA00022747"/>
    </source>
</evidence>